<dbReference type="Pfam" id="PF01894">
    <property type="entry name" value="YjbQ"/>
    <property type="match status" value="1"/>
</dbReference>
<evidence type="ECO:0000256" key="1">
    <source>
        <dbReference type="ARBA" id="ARBA00005534"/>
    </source>
</evidence>
<evidence type="ECO:0000313" key="3">
    <source>
        <dbReference type="Proteomes" id="UP000247409"/>
    </source>
</evidence>
<dbReference type="PANTHER" id="PTHR30615:SF8">
    <property type="entry name" value="UPF0047 PROTEIN C4A8.02C"/>
    <property type="match status" value="1"/>
</dbReference>
<dbReference type="PIRSF" id="PIRSF004681">
    <property type="entry name" value="UCP004681"/>
    <property type="match status" value="1"/>
</dbReference>
<dbReference type="STRING" id="448386.A0A2V3IRE3"/>
<dbReference type="SUPFAM" id="SSF111038">
    <property type="entry name" value="YjbQ-like"/>
    <property type="match status" value="1"/>
</dbReference>
<organism evidence="2 3">
    <name type="scientific">Gracilariopsis chorda</name>
    <dbReference type="NCBI Taxonomy" id="448386"/>
    <lineage>
        <taxon>Eukaryota</taxon>
        <taxon>Rhodophyta</taxon>
        <taxon>Florideophyceae</taxon>
        <taxon>Rhodymeniophycidae</taxon>
        <taxon>Gracilariales</taxon>
        <taxon>Gracilariaceae</taxon>
        <taxon>Gracilariopsis</taxon>
    </lineage>
</organism>
<protein>
    <submittedName>
        <fullName evidence="2">Uncharacterized protein</fullName>
    </submittedName>
</protein>
<dbReference type="PROSITE" id="PS01314">
    <property type="entry name" value="UPF0047"/>
    <property type="match status" value="1"/>
</dbReference>
<name>A0A2V3IRE3_9FLOR</name>
<gene>
    <name evidence="2" type="ORF">BWQ96_05526</name>
</gene>
<dbReference type="PANTHER" id="PTHR30615">
    <property type="entry name" value="UNCHARACTERIZED PROTEIN YJBQ-RELATED"/>
    <property type="match status" value="1"/>
</dbReference>
<evidence type="ECO:0000313" key="2">
    <source>
        <dbReference type="EMBL" id="PXF44669.1"/>
    </source>
</evidence>
<dbReference type="Proteomes" id="UP000247409">
    <property type="component" value="Unassembled WGS sequence"/>
</dbReference>
<keyword evidence="3" id="KW-1185">Reference proteome</keyword>
<dbReference type="AlphaFoldDB" id="A0A2V3IRE3"/>
<dbReference type="NCBIfam" id="TIGR00149">
    <property type="entry name" value="TIGR00149_YjbQ"/>
    <property type="match status" value="1"/>
</dbReference>
<accession>A0A2V3IRE3</accession>
<sequence length="152" mass="16639">MATAENIWLQKEITLKQRQRGSHLVTNDVVSAVKGELAQIRVGVFHLFIKHTSASLTISENADPDVLLDMETHLNRIVPDVGDPNCPTIRHTEEGPDDMASHVKSALTSTSLSIPISNGRLSLGTWQGIWLLEHRFCGGPRRLVATINGAKA</sequence>
<dbReference type="InterPro" id="IPR035917">
    <property type="entry name" value="YjbQ-like_sf"/>
</dbReference>
<dbReference type="EMBL" id="NBIV01000083">
    <property type="protein sequence ID" value="PXF44669.1"/>
    <property type="molecule type" value="Genomic_DNA"/>
</dbReference>
<comment type="caution">
    <text evidence="2">The sequence shown here is derived from an EMBL/GenBank/DDBJ whole genome shotgun (WGS) entry which is preliminary data.</text>
</comment>
<proteinExistence type="inferred from homology"/>
<dbReference type="Gene3D" id="2.60.120.460">
    <property type="entry name" value="YjbQ-like"/>
    <property type="match status" value="1"/>
</dbReference>
<comment type="similarity">
    <text evidence="1">Belongs to the UPF0047 family.</text>
</comment>
<dbReference type="OrthoDB" id="10255963at2759"/>
<dbReference type="InterPro" id="IPR001602">
    <property type="entry name" value="UPF0047_YjbQ-like"/>
</dbReference>
<reference evidence="2 3" key="1">
    <citation type="journal article" date="2018" name="Mol. Biol. Evol.">
        <title>Analysis of the draft genome of the red seaweed Gracilariopsis chorda provides insights into genome size evolution in Rhodophyta.</title>
        <authorList>
            <person name="Lee J."/>
            <person name="Yang E.C."/>
            <person name="Graf L."/>
            <person name="Yang J.H."/>
            <person name="Qiu H."/>
            <person name="Zel Zion U."/>
            <person name="Chan C.X."/>
            <person name="Stephens T.G."/>
            <person name="Weber A.P.M."/>
            <person name="Boo G.H."/>
            <person name="Boo S.M."/>
            <person name="Kim K.M."/>
            <person name="Shin Y."/>
            <person name="Jung M."/>
            <person name="Lee S.J."/>
            <person name="Yim H.S."/>
            <person name="Lee J.H."/>
            <person name="Bhattacharya D."/>
            <person name="Yoon H.S."/>
        </authorList>
    </citation>
    <scope>NUCLEOTIDE SEQUENCE [LARGE SCALE GENOMIC DNA]</scope>
    <source>
        <strain evidence="2 3">SKKU-2015</strain>
        <tissue evidence="2">Whole body</tissue>
    </source>
</reference>